<accession>A0ABC8TI85</accession>
<evidence type="ECO:0000313" key="2">
    <source>
        <dbReference type="EMBL" id="CAK9166679.1"/>
    </source>
</evidence>
<gene>
    <name evidence="2" type="ORF">ILEXP_LOCUS35913</name>
</gene>
<protein>
    <submittedName>
        <fullName evidence="2">Uncharacterized protein</fullName>
    </submittedName>
</protein>
<sequence>MATPFYPHGGAHQGDTPGDISSDLEAGRRSDDVVAEDEGDGDVVLGGLGGASKLGDASLMHGKRWLGGLEANGSSSELLGSISSLGDSMSTMGDRDVGSSNIDPATKSLGEADLAMRTSRSTQASNAYQREARANRDGARDDVGGSLRSNLDKGKMTTGSTSCTLIEPDDMSGARAGRPGFGTEAASTRVVGNAANGPNYGGKQ</sequence>
<feature type="compositionally biased region" description="Basic and acidic residues" evidence="1">
    <location>
        <begin position="130"/>
        <end position="143"/>
    </location>
</feature>
<dbReference type="EMBL" id="CAUOFW020004657">
    <property type="protein sequence ID" value="CAK9166679.1"/>
    <property type="molecule type" value="Genomic_DNA"/>
</dbReference>
<organism evidence="2 3">
    <name type="scientific">Ilex paraguariensis</name>
    <name type="common">yerba mate</name>
    <dbReference type="NCBI Taxonomy" id="185542"/>
    <lineage>
        <taxon>Eukaryota</taxon>
        <taxon>Viridiplantae</taxon>
        <taxon>Streptophyta</taxon>
        <taxon>Embryophyta</taxon>
        <taxon>Tracheophyta</taxon>
        <taxon>Spermatophyta</taxon>
        <taxon>Magnoliopsida</taxon>
        <taxon>eudicotyledons</taxon>
        <taxon>Gunneridae</taxon>
        <taxon>Pentapetalae</taxon>
        <taxon>asterids</taxon>
        <taxon>campanulids</taxon>
        <taxon>Aquifoliales</taxon>
        <taxon>Aquifoliaceae</taxon>
        <taxon>Ilex</taxon>
    </lineage>
</organism>
<dbReference type="AlphaFoldDB" id="A0ABC8TI85"/>
<name>A0ABC8TI85_9AQUA</name>
<feature type="compositionally biased region" description="Polar residues" evidence="1">
    <location>
        <begin position="118"/>
        <end position="128"/>
    </location>
</feature>
<evidence type="ECO:0000256" key="1">
    <source>
        <dbReference type="SAM" id="MobiDB-lite"/>
    </source>
</evidence>
<feature type="non-terminal residue" evidence="2">
    <location>
        <position position="204"/>
    </location>
</feature>
<reference evidence="2 3" key="1">
    <citation type="submission" date="2024-02" db="EMBL/GenBank/DDBJ databases">
        <authorList>
            <person name="Vignale AGUSTIN F."/>
            <person name="Sosa J E."/>
            <person name="Modenutti C."/>
        </authorList>
    </citation>
    <scope>NUCLEOTIDE SEQUENCE [LARGE SCALE GENOMIC DNA]</scope>
</reference>
<feature type="region of interest" description="Disordered" evidence="1">
    <location>
        <begin position="1"/>
        <end position="43"/>
    </location>
</feature>
<proteinExistence type="predicted"/>
<comment type="caution">
    <text evidence="2">The sequence shown here is derived from an EMBL/GenBank/DDBJ whole genome shotgun (WGS) entry which is preliminary data.</text>
</comment>
<feature type="region of interest" description="Disordered" evidence="1">
    <location>
        <begin position="115"/>
        <end position="204"/>
    </location>
</feature>
<dbReference type="Proteomes" id="UP001642360">
    <property type="component" value="Unassembled WGS sequence"/>
</dbReference>
<evidence type="ECO:0000313" key="3">
    <source>
        <dbReference type="Proteomes" id="UP001642360"/>
    </source>
</evidence>
<keyword evidence="3" id="KW-1185">Reference proteome</keyword>